<proteinExistence type="predicted"/>
<comment type="caution">
    <text evidence="2">The sequence shown here is derived from an EMBL/GenBank/DDBJ whole genome shotgun (WGS) entry which is preliminary data.</text>
</comment>
<feature type="region of interest" description="Disordered" evidence="1">
    <location>
        <begin position="1"/>
        <end position="70"/>
    </location>
</feature>
<feature type="compositionally biased region" description="Basic and acidic residues" evidence="1">
    <location>
        <begin position="32"/>
        <end position="61"/>
    </location>
</feature>
<evidence type="ECO:0000256" key="1">
    <source>
        <dbReference type="SAM" id="MobiDB-lite"/>
    </source>
</evidence>
<accession>A0AA37J0G1</accession>
<evidence type="ECO:0000313" key="3">
    <source>
        <dbReference type="Proteomes" id="UP001055185"/>
    </source>
</evidence>
<organism evidence="2 3">
    <name type="scientific">Faecalibacterium gallinarum</name>
    <dbReference type="NCBI Taxonomy" id="2903556"/>
    <lineage>
        <taxon>Bacteria</taxon>
        <taxon>Bacillati</taxon>
        <taxon>Bacillota</taxon>
        <taxon>Clostridia</taxon>
        <taxon>Eubacteriales</taxon>
        <taxon>Oscillospiraceae</taxon>
        <taxon>Faecalibacterium</taxon>
    </lineage>
</organism>
<name>A0AA37J0G1_9FIRM</name>
<dbReference type="Proteomes" id="UP001055185">
    <property type="component" value="Unassembled WGS sequence"/>
</dbReference>
<evidence type="ECO:0000313" key="2">
    <source>
        <dbReference type="EMBL" id="GJN65269.1"/>
    </source>
</evidence>
<reference evidence="2" key="1">
    <citation type="journal article" date="2022" name="Int. J. Syst. Evol. Microbiol.">
        <title>Genome-based, phenotypic and chemotaxonomic classification of Faecalibacterium strains: proposal of three novel species Faecalibacterium duncaniae sp. nov., Faecalibacterium hattorii sp. nov. and Faecalibacterium gallinarum sp. nov. .</title>
        <authorList>
            <person name="Sakamoto M."/>
            <person name="Sakurai N."/>
            <person name="Tanno H."/>
            <person name="Iino T."/>
            <person name="Ohkuma M."/>
            <person name="Endo A."/>
        </authorList>
    </citation>
    <scope>NUCLEOTIDE SEQUENCE</scope>
    <source>
        <strain evidence="2">JCM 17207</strain>
    </source>
</reference>
<dbReference type="EMBL" id="BQKV01000081">
    <property type="protein sequence ID" value="GJN65269.1"/>
    <property type="molecule type" value="Genomic_DNA"/>
</dbReference>
<sequence length="70" mass="7885">MLRYTKSIGKAKEEAGLPPIRCTKTKAPGGIRRGEKTRGPRESPRSGTFWEKEGMTERYEKSPIGTDRAF</sequence>
<gene>
    <name evidence="2" type="ORF">JCM17207_18940</name>
</gene>
<protein>
    <submittedName>
        <fullName evidence="2">Uncharacterized protein</fullName>
    </submittedName>
</protein>
<keyword evidence="3" id="KW-1185">Reference proteome</keyword>
<dbReference type="AlphaFoldDB" id="A0AA37J0G1"/>